<dbReference type="PANTHER" id="PTHR47816">
    <property type="entry name" value="RIBOSOMAL RNA SMALL SUBUNIT METHYLTRANSFERASE C"/>
    <property type="match status" value="1"/>
</dbReference>
<dbReference type="PANTHER" id="PTHR47816:SF4">
    <property type="entry name" value="RIBOSOMAL RNA SMALL SUBUNIT METHYLTRANSFERASE C"/>
    <property type="match status" value="1"/>
</dbReference>
<evidence type="ECO:0000256" key="4">
    <source>
        <dbReference type="ARBA" id="ARBA00022679"/>
    </source>
</evidence>
<dbReference type="InterPro" id="IPR007848">
    <property type="entry name" value="Small_mtfrase_dom"/>
</dbReference>
<dbReference type="Gene3D" id="3.40.50.150">
    <property type="entry name" value="Vaccinia Virus protein VP39"/>
    <property type="match status" value="1"/>
</dbReference>
<dbReference type="CDD" id="cd02440">
    <property type="entry name" value="AdoMet_MTases"/>
    <property type="match status" value="1"/>
</dbReference>
<dbReference type="SUPFAM" id="SSF53335">
    <property type="entry name" value="S-adenosyl-L-methionine-dependent methyltransferases"/>
    <property type="match status" value="1"/>
</dbReference>
<keyword evidence="8" id="KW-1185">Reference proteome</keyword>
<sequence>MSSERLSHAIAQGGLVLPDGPIAWVGAPADAGLDGLDPAQLTVIQRDAMAHAAWSARGVNVATVLEGEYAAVIVSLARARDLSEDRIARAATHAPLVIVEGAKTDGIEAVLKALKPRVQIDGQVSKAHGKCLWFSPAGALTDWLRETPVQNAHGDWVAPGVFSADAPDEASVQLARALPPLKGRVADLGAGWGWLSREILTHEGVKSLHMVESDKTALDCARLNVTDPRAQFYWADATDWTPPREPGHATVAKMDAVVMNPPFHTGRNADPALGRAFIANAQAILAPHGHLWLVANRHLPYETALSDLFREVSEIAGDNRFKVLHATRPTRPRR</sequence>
<evidence type="ECO:0000259" key="6">
    <source>
        <dbReference type="Pfam" id="PF05175"/>
    </source>
</evidence>
<dbReference type="GO" id="GO:0032259">
    <property type="term" value="P:methylation"/>
    <property type="evidence" value="ECO:0007669"/>
    <property type="project" value="UniProtKB-KW"/>
</dbReference>
<dbReference type="RefSeq" id="WP_209360127.1">
    <property type="nucleotide sequence ID" value="NZ_JAGISH010000003.1"/>
</dbReference>
<keyword evidence="5" id="KW-0949">S-adenosyl-L-methionine</keyword>
<dbReference type="EMBL" id="JAGISH010000003">
    <property type="protein sequence ID" value="MBP0482272.1"/>
    <property type="molecule type" value="Genomic_DNA"/>
</dbReference>
<dbReference type="AlphaFoldDB" id="A0A940MP04"/>
<keyword evidence="3 7" id="KW-0489">Methyltransferase</keyword>
<evidence type="ECO:0000256" key="2">
    <source>
        <dbReference type="ARBA" id="ARBA00022552"/>
    </source>
</evidence>
<proteinExistence type="predicted"/>
<dbReference type="GO" id="GO:0006364">
    <property type="term" value="P:rRNA processing"/>
    <property type="evidence" value="ECO:0007669"/>
    <property type="project" value="UniProtKB-KW"/>
</dbReference>
<protein>
    <submittedName>
        <fullName evidence="7">Class I SAM-dependent methyltransferase</fullName>
    </submittedName>
</protein>
<keyword evidence="2" id="KW-0698">rRNA processing</keyword>
<name>A0A940MP04_9RHOB</name>
<dbReference type="Pfam" id="PF05175">
    <property type="entry name" value="MTS"/>
    <property type="match status" value="1"/>
</dbReference>
<dbReference type="GO" id="GO:0003676">
    <property type="term" value="F:nucleic acid binding"/>
    <property type="evidence" value="ECO:0007669"/>
    <property type="project" value="InterPro"/>
</dbReference>
<evidence type="ECO:0000256" key="5">
    <source>
        <dbReference type="ARBA" id="ARBA00022691"/>
    </source>
</evidence>
<accession>A0A940MP04</accession>
<feature type="domain" description="Methyltransferase small" evidence="6">
    <location>
        <begin position="158"/>
        <end position="324"/>
    </location>
</feature>
<evidence type="ECO:0000313" key="7">
    <source>
        <dbReference type="EMBL" id="MBP0482272.1"/>
    </source>
</evidence>
<dbReference type="Proteomes" id="UP000675940">
    <property type="component" value="Unassembled WGS sequence"/>
</dbReference>
<evidence type="ECO:0000313" key="8">
    <source>
        <dbReference type="Proteomes" id="UP000675940"/>
    </source>
</evidence>
<dbReference type="GO" id="GO:0008757">
    <property type="term" value="F:S-adenosylmethionine-dependent methyltransferase activity"/>
    <property type="evidence" value="ECO:0007669"/>
    <property type="project" value="InterPro"/>
</dbReference>
<dbReference type="InterPro" id="IPR002052">
    <property type="entry name" value="DNA_methylase_N6_adenine_CS"/>
</dbReference>
<evidence type="ECO:0000256" key="1">
    <source>
        <dbReference type="ARBA" id="ARBA00022490"/>
    </source>
</evidence>
<keyword evidence="4" id="KW-0808">Transferase</keyword>
<evidence type="ECO:0000256" key="3">
    <source>
        <dbReference type="ARBA" id="ARBA00022603"/>
    </source>
</evidence>
<reference evidence="7" key="1">
    <citation type="submission" date="2021-03" db="EMBL/GenBank/DDBJ databases">
        <title>Sagittula salina sp. nov. strain M10.9X isolated from the marine waste.</title>
        <authorList>
            <person name="Satari L."/>
            <person name="Molina-Menor E."/>
            <person name="Vidal-Verdu A."/>
            <person name="Pascual J."/>
            <person name="Pereto J."/>
            <person name="Porcar M."/>
        </authorList>
    </citation>
    <scope>NUCLEOTIDE SEQUENCE</scope>
    <source>
        <strain evidence="7">M10.9X</strain>
    </source>
</reference>
<dbReference type="InterPro" id="IPR029063">
    <property type="entry name" value="SAM-dependent_MTases_sf"/>
</dbReference>
<dbReference type="PROSITE" id="PS00092">
    <property type="entry name" value="N6_MTASE"/>
    <property type="match status" value="1"/>
</dbReference>
<comment type="caution">
    <text evidence="7">The sequence shown here is derived from an EMBL/GenBank/DDBJ whole genome shotgun (WGS) entry which is preliminary data.</text>
</comment>
<dbReference type="InterPro" id="IPR046977">
    <property type="entry name" value="RsmC/RlmG"/>
</dbReference>
<dbReference type="GO" id="GO:0008170">
    <property type="term" value="F:N-methyltransferase activity"/>
    <property type="evidence" value="ECO:0007669"/>
    <property type="project" value="UniProtKB-ARBA"/>
</dbReference>
<organism evidence="7 8">
    <name type="scientific">Sagittula salina</name>
    <dbReference type="NCBI Taxonomy" id="2820268"/>
    <lineage>
        <taxon>Bacteria</taxon>
        <taxon>Pseudomonadati</taxon>
        <taxon>Pseudomonadota</taxon>
        <taxon>Alphaproteobacteria</taxon>
        <taxon>Rhodobacterales</taxon>
        <taxon>Roseobacteraceae</taxon>
        <taxon>Sagittula</taxon>
    </lineage>
</organism>
<keyword evidence="1" id="KW-0963">Cytoplasm</keyword>
<gene>
    <name evidence="7" type="ORF">J5474_07180</name>
</gene>